<keyword evidence="2" id="KW-1185">Reference proteome</keyword>
<dbReference type="AlphaFoldDB" id="A0A5R9F6T3"/>
<gene>
    <name evidence="1" type="ORF">FCL54_06700</name>
</gene>
<proteinExistence type="predicted"/>
<sequence length="205" mass="24372">MGSRIMHLITAERVFQKSGMPEEDRTAFLVGSIAPDAIQPKDGFHFYIGSVENGTRDIDYNWFLTYVGKEISHPFWRGYLCHLATDRIWLHSFYHAWLKKRLDDDESVLDTYHHDFRLLNGKLIEHYRLDMLKETLPKKLTGLPLERKHWGHLIDFIEETRRDFLYTEKQLNESLQVFTFEEITRYIENSAQETLGHLPDKVAWD</sequence>
<evidence type="ECO:0000313" key="2">
    <source>
        <dbReference type="Proteomes" id="UP000308230"/>
    </source>
</evidence>
<accession>A0A5R9F6T3</accession>
<dbReference type="OrthoDB" id="9810012at2"/>
<dbReference type="EMBL" id="SWLG01000004">
    <property type="protein sequence ID" value="TLS38219.1"/>
    <property type="molecule type" value="Genomic_DNA"/>
</dbReference>
<dbReference type="GO" id="GO:0016787">
    <property type="term" value="F:hydrolase activity"/>
    <property type="evidence" value="ECO:0007669"/>
    <property type="project" value="UniProtKB-KW"/>
</dbReference>
<evidence type="ECO:0000313" key="1">
    <source>
        <dbReference type="EMBL" id="TLS38219.1"/>
    </source>
</evidence>
<keyword evidence="1" id="KW-0378">Hydrolase</keyword>
<name>A0A5R9F6T3_9BACL</name>
<organism evidence="1 2">
    <name type="scientific">Exobacillus caeni</name>
    <dbReference type="NCBI Taxonomy" id="2574798"/>
    <lineage>
        <taxon>Bacteria</taxon>
        <taxon>Bacillati</taxon>
        <taxon>Bacillota</taxon>
        <taxon>Bacilli</taxon>
        <taxon>Bacillales</taxon>
        <taxon>Guptibacillaceae</taxon>
        <taxon>Exobacillus</taxon>
    </lineage>
</organism>
<protein>
    <submittedName>
        <fullName evidence="1">Hydrolase</fullName>
    </submittedName>
</protein>
<reference evidence="1 2" key="1">
    <citation type="submission" date="2019-04" db="EMBL/GenBank/DDBJ databases">
        <title>Bacillus caeni sp. nov., a bacterium isolated from mangrove sediment.</title>
        <authorList>
            <person name="Huang H."/>
            <person name="Mo K."/>
            <person name="Hu Y."/>
        </authorList>
    </citation>
    <scope>NUCLEOTIDE SEQUENCE [LARGE SCALE GENOMIC DNA]</scope>
    <source>
        <strain evidence="1 2">HB172195</strain>
    </source>
</reference>
<comment type="caution">
    <text evidence="1">The sequence shown here is derived from an EMBL/GenBank/DDBJ whole genome shotgun (WGS) entry which is preliminary data.</text>
</comment>
<dbReference type="Proteomes" id="UP000308230">
    <property type="component" value="Unassembled WGS sequence"/>
</dbReference>
<dbReference type="RefSeq" id="WP_138124557.1">
    <property type="nucleotide sequence ID" value="NZ_SWLG01000004.1"/>
</dbReference>